<keyword evidence="1" id="KW-0472">Membrane</keyword>
<proteinExistence type="predicted"/>
<evidence type="ECO:0000259" key="2">
    <source>
        <dbReference type="Pfam" id="PF24800"/>
    </source>
</evidence>
<dbReference type="PANTHER" id="PTHR42109">
    <property type="entry name" value="UNPLACED GENOMIC SCAFFOLD UM_SCAF_CONTIG_1.265, WHOLE GENOME SHOTGUN SEQUENCE"/>
    <property type="match status" value="1"/>
</dbReference>
<keyword evidence="4" id="KW-1185">Reference proteome</keyword>
<dbReference type="InterPro" id="IPR056119">
    <property type="entry name" value="DUF7702"/>
</dbReference>
<feature type="transmembrane region" description="Helical" evidence="1">
    <location>
        <begin position="6"/>
        <end position="24"/>
    </location>
</feature>
<dbReference type="Pfam" id="PF24800">
    <property type="entry name" value="DUF7702"/>
    <property type="match status" value="1"/>
</dbReference>
<organism evidence="3 4">
    <name type="scientific">Fusarium torulosum</name>
    <dbReference type="NCBI Taxonomy" id="33205"/>
    <lineage>
        <taxon>Eukaryota</taxon>
        <taxon>Fungi</taxon>
        <taxon>Dikarya</taxon>
        <taxon>Ascomycota</taxon>
        <taxon>Pezizomycotina</taxon>
        <taxon>Sordariomycetes</taxon>
        <taxon>Hypocreomycetidae</taxon>
        <taxon>Hypocreales</taxon>
        <taxon>Nectriaceae</taxon>
        <taxon>Fusarium</taxon>
    </lineage>
</organism>
<reference evidence="3" key="1">
    <citation type="submission" date="2018-03" db="EMBL/GenBank/DDBJ databases">
        <authorList>
            <person name="Guldener U."/>
        </authorList>
    </citation>
    <scope>NUCLEOTIDE SEQUENCE</scope>
</reference>
<accession>A0AAE8SL73</accession>
<keyword evidence="1" id="KW-1133">Transmembrane helix</keyword>
<evidence type="ECO:0000313" key="4">
    <source>
        <dbReference type="Proteomes" id="UP001187734"/>
    </source>
</evidence>
<dbReference type="AlphaFoldDB" id="A0AAE8SL73"/>
<evidence type="ECO:0000256" key="1">
    <source>
        <dbReference type="SAM" id="Phobius"/>
    </source>
</evidence>
<keyword evidence="1" id="KW-0812">Transmembrane</keyword>
<protein>
    <recommendedName>
        <fullName evidence="2">DUF7702 domain-containing protein</fullName>
    </recommendedName>
</protein>
<dbReference type="PANTHER" id="PTHR42109:SF3">
    <property type="entry name" value="INTEGRAL MEMBRANE PROTEIN (AFU_ORTHOLOGUE AFUA_5G00100)"/>
    <property type="match status" value="1"/>
</dbReference>
<dbReference type="Gene3D" id="1.10.510.10">
    <property type="entry name" value="Transferase(Phosphotransferase) domain 1"/>
    <property type="match status" value="1"/>
</dbReference>
<name>A0AAE8SL73_9HYPO</name>
<gene>
    <name evidence="3" type="ORF">FTOL_09730</name>
</gene>
<dbReference type="SUPFAM" id="SSF56112">
    <property type="entry name" value="Protein kinase-like (PK-like)"/>
    <property type="match status" value="1"/>
</dbReference>
<evidence type="ECO:0000313" key="3">
    <source>
        <dbReference type="EMBL" id="SPJ82325.1"/>
    </source>
</evidence>
<sequence length="296" mass="33183">MSSLTTAELAIYAVLVLPTLFVLFKHGKPGLIGWGFLLVFCSLRVIGGALFLTDSTAAVTVSNIGLSPLLICTAGLLHEATTEKSPAEPKKSRSFYYLVTYLQSSKPGEKYIAGGTLDENKSRVFKLKWLLQLITVIDELNLNLGIAHQDVALRNLLINDLTDSLMIFDFNFSARIGDLGFSQARNDVDGVIFTVYELITGHYELRSVEHEEQNVSDIEGIEWTKHPDVQLDHPVAEFRKVLDQWSAERRNDPNRINTYKDAPNYIDWPNIPQPPPSKVMTNYISGPVMESKVLWT</sequence>
<dbReference type="InterPro" id="IPR011009">
    <property type="entry name" value="Kinase-like_dom_sf"/>
</dbReference>
<dbReference type="Proteomes" id="UP001187734">
    <property type="component" value="Unassembled WGS sequence"/>
</dbReference>
<feature type="domain" description="DUF7702" evidence="2">
    <location>
        <begin position="6"/>
        <end position="82"/>
    </location>
</feature>
<feature type="transmembrane region" description="Helical" evidence="1">
    <location>
        <begin position="31"/>
        <end position="51"/>
    </location>
</feature>
<comment type="caution">
    <text evidence="3">The sequence shown here is derived from an EMBL/GenBank/DDBJ whole genome shotgun (WGS) entry which is preliminary data.</text>
</comment>
<dbReference type="EMBL" id="ONZP01000356">
    <property type="protein sequence ID" value="SPJ82325.1"/>
    <property type="molecule type" value="Genomic_DNA"/>
</dbReference>